<feature type="domain" description="PilZ" evidence="1">
    <location>
        <begin position="498"/>
        <end position="577"/>
    </location>
</feature>
<feature type="domain" description="PilZ" evidence="1">
    <location>
        <begin position="152"/>
        <end position="235"/>
    </location>
</feature>
<dbReference type="RefSeq" id="WP_086742509.1">
    <property type="nucleotide sequence ID" value="NZ_MWPV01000001.1"/>
</dbReference>
<dbReference type="EMBL" id="MWPV01000001">
    <property type="protein sequence ID" value="OUL59114.1"/>
    <property type="molecule type" value="Genomic_DNA"/>
</dbReference>
<evidence type="ECO:0000313" key="3">
    <source>
        <dbReference type="Proteomes" id="UP000194841"/>
    </source>
</evidence>
<proteinExistence type="predicted"/>
<keyword evidence="3" id="KW-1185">Reference proteome</keyword>
<protein>
    <submittedName>
        <fullName evidence="2">PilZ domain-containing protein</fullName>
    </submittedName>
</protein>
<dbReference type="GO" id="GO:0035438">
    <property type="term" value="F:cyclic-di-GMP binding"/>
    <property type="evidence" value="ECO:0007669"/>
    <property type="project" value="InterPro"/>
</dbReference>
<dbReference type="InterPro" id="IPR009875">
    <property type="entry name" value="PilZ_domain"/>
</dbReference>
<name>A0A244CU53_PSEDV</name>
<evidence type="ECO:0000259" key="1">
    <source>
        <dbReference type="Pfam" id="PF07238"/>
    </source>
</evidence>
<reference evidence="2 3" key="1">
    <citation type="submission" date="2017-02" db="EMBL/GenBank/DDBJ databases">
        <title>Pseudoalteromonas ulvae TC14 Genome.</title>
        <authorList>
            <person name="Molmeret M."/>
        </authorList>
    </citation>
    <scope>NUCLEOTIDE SEQUENCE [LARGE SCALE GENOMIC DNA]</scope>
    <source>
        <strain evidence="2">TC14</strain>
    </source>
</reference>
<gene>
    <name evidence="2" type="ORF">B1199_02215</name>
</gene>
<dbReference type="Pfam" id="PF07238">
    <property type="entry name" value="PilZ"/>
    <property type="match status" value="2"/>
</dbReference>
<dbReference type="OrthoDB" id="6208912at2"/>
<dbReference type="Gene3D" id="2.40.10.220">
    <property type="entry name" value="predicted glycosyltransferase like domains"/>
    <property type="match status" value="2"/>
</dbReference>
<dbReference type="Proteomes" id="UP000194841">
    <property type="component" value="Unassembled WGS sequence"/>
</dbReference>
<evidence type="ECO:0000313" key="2">
    <source>
        <dbReference type="EMBL" id="OUL59114.1"/>
    </source>
</evidence>
<sequence length="837" mass="96054">MPDDVLLKYQSVIEELRDKLGAPNFDKIFQNKTKALSKPDQFLLKMEMNRLSQPVQRFIDLRGQVTGDVRPYEHNGKQHFMDDLAIEVFEKAIKQHGSYTLAVYESVMNTENNHKVMQRKAKALGTDAPINVKEPEKQKPMTHLVEFASYETRSEERMNYSIRVKIHISAKNTVEANTSDISVSGCKVKLPMRYELAVGQKLNIRLVGLEQDFELGLKEGVQYEVVAIESVSDDTNHIRMKRTYAENSASFDDFLRSFIHGNKRRYKVNLDNTLEAVIVKGYEQYYLPRVSSLFIYISDKNQVLTPTLSLTNENNINTLRYFTDETKQSVLSSILNPKRLSLIIQQPGQVKSTVLYCFTHIVAGKAYFYSSTAQELDLIPALKALFFGFGSQKSSWRTFNVQLIPTIEADAFIPLSLPESASADIAKFNKPPSARVQGFIQNIQYIALLTDITSKTASLEYQKNTFNKDQVNALKQFGHAKQKTYANIDAVALEYVNLRSETRYLYKTPIELEQEERGKITAHTLDLSENGLQIELPEPTLYEKGDLLLVALPEMQKITKKYQLSKLPYEIMAVSKTKTIVNLRSYHPTPDMQHQGTLFFTQLISHNREKLQAAEDSPKTPGLSNALRNMATKNVCQFPFYMHKKGAHFEIGAIGKGLYPNSCHLLLQHFGLLDEQFSIEHFIPESAINDIFVPRLKTLKRQDPPLQIDLYIRFNPLIKNIEKAMMCDFMPTEYTGITKKSFITASATQDLFFGFRIYLSRTGRPDTEYLSKELSYISHYAIHKAKVLEEELWSVVCVGEMIEITQELIQRYHIEPNIIKNMQIRKQRWLDKLNQSA</sequence>
<accession>A0A244CU53</accession>
<comment type="caution">
    <text evidence="2">The sequence shown here is derived from an EMBL/GenBank/DDBJ whole genome shotgun (WGS) entry which is preliminary data.</text>
</comment>
<organism evidence="2 3">
    <name type="scientific">Pseudoalteromonas ulvae</name>
    <dbReference type="NCBI Taxonomy" id="107327"/>
    <lineage>
        <taxon>Bacteria</taxon>
        <taxon>Pseudomonadati</taxon>
        <taxon>Pseudomonadota</taxon>
        <taxon>Gammaproteobacteria</taxon>
        <taxon>Alteromonadales</taxon>
        <taxon>Pseudoalteromonadaceae</taxon>
        <taxon>Pseudoalteromonas</taxon>
    </lineage>
</organism>
<dbReference type="AlphaFoldDB" id="A0A244CU53"/>